<feature type="domain" description="Glycosyl hydrolase family 98 putative carbohydrate-binding module" evidence="5">
    <location>
        <begin position="29"/>
        <end position="168"/>
    </location>
</feature>
<dbReference type="FunFam" id="3.20.20.70:FF:000118">
    <property type="entry name" value="Alpha-galactosidase"/>
    <property type="match status" value="1"/>
</dbReference>
<dbReference type="InterPro" id="IPR013222">
    <property type="entry name" value="Glyco_hyd_98_carb-bd"/>
</dbReference>
<dbReference type="InterPro" id="IPR038417">
    <property type="entry name" value="Alpga-gal_N_sf"/>
</dbReference>
<evidence type="ECO:0000313" key="7">
    <source>
        <dbReference type="Proteomes" id="UP000316426"/>
    </source>
</evidence>
<dbReference type="InterPro" id="IPR013785">
    <property type="entry name" value="Aldolase_TIM"/>
</dbReference>
<evidence type="ECO:0000256" key="4">
    <source>
        <dbReference type="ARBA" id="ARBA00023295"/>
    </source>
</evidence>
<evidence type="ECO:0000256" key="2">
    <source>
        <dbReference type="ARBA" id="ARBA00012755"/>
    </source>
</evidence>
<evidence type="ECO:0000256" key="3">
    <source>
        <dbReference type="ARBA" id="ARBA00022801"/>
    </source>
</evidence>
<keyword evidence="4 6" id="KW-0326">Glycosidase</keyword>
<dbReference type="Proteomes" id="UP000316426">
    <property type="component" value="Chromosome"/>
</dbReference>
<dbReference type="SUPFAM" id="SSF49785">
    <property type="entry name" value="Galactose-binding domain-like"/>
    <property type="match status" value="1"/>
</dbReference>
<gene>
    <name evidence="6" type="primary">rafA</name>
    <name evidence="6" type="ORF">Spa11_38060</name>
</gene>
<dbReference type="Gene3D" id="2.60.120.1060">
    <property type="entry name" value="NPCBM/NEW2 domain"/>
    <property type="match status" value="1"/>
</dbReference>
<name>A0A518KCS1_9BACT</name>
<dbReference type="AlphaFoldDB" id="A0A518KCS1"/>
<dbReference type="Gene3D" id="2.70.98.60">
    <property type="entry name" value="alpha-galactosidase from lactobacil brevis"/>
    <property type="match status" value="1"/>
</dbReference>
<dbReference type="InterPro" id="IPR017853">
    <property type="entry name" value="GH"/>
</dbReference>
<dbReference type="GO" id="GO:0004557">
    <property type="term" value="F:alpha-galactosidase activity"/>
    <property type="evidence" value="ECO:0007669"/>
    <property type="project" value="UniProtKB-EC"/>
</dbReference>
<dbReference type="Gene3D" id="3.20.20.70">
    <property type="entry name" value="Aldolase class I"/>
    <property type="match status" value="1"/>
</dbReference>
<dbReference type="KEGG" id="bmei:Spa11_38060"/>
<dbReference type="Pfam" id="PF02065">
    <property type="entry name" value="Melibiase"/>
    <property type="match status" value="1"/>
</dbReference>
<protein>
    <recommendedName>
        <fullName evidence="2">alpha-galactosidase</fullName>
        <ecNumber evidence="2">3.2.1.22</ecNumber>
    </recommendedName>
</protein>
<dbReference type="InterPro" id="IPR038637">
    <property type="entry name" value="NPCBM_sf"/>
</dbReference>
<evidence type="ECO:0000313" key="6">
    <source>
        <dbReference type="EMBL" id="QDV75587.1"/>
    </source>
</evidence>
<dbReference type="InterPro" id="IPR013780">
    <property type="entry name" value="Glyco_hydro_b"/>
</dbReference>
<dbReference type="Pfam" id="PF16874">
    <property type="entry name" value="Glyco_hydro_36C"/>
    <property type="match status" value="1"/>
</dbReference>
<dbReference type="Pfam" id="PF16875">
    <property type="entry name" value="Glyco_hydro_36N"/>
    <property type="match status" value="1"/>
</dbReference>
<dbReference type="InterPro" id="IPR002252">
    <property type="entry name" value="Glyco_hydro_36"/>
</dbReference>
<reference evidence="6 7" key="1">
    <citation type="submission" date="2019-02" db="EMBL/GenBank/DDBJ databases">
        <title>Deep-cultivation of Planctomycetes and their phenomic and genomic characterization uncovers novel biology.</title>
        <authorList>
            <person name="Wiegand S."/>
            <person name="Jogler M."/>
            <person name="Boedeker C."/>
            <person name="Pinto D."/>
            <person name="Vollmers J."/>
            <person name="Rivas-Marin E."/>
            <person name="Kohn T."/>
            <person name="Peeters S.H."/>
            <person name="Heuer A."/>
            <person name="Rast P."/>
            <person name="Oberbeckmann S."/>
            <person name="Bunk B."/>
            <person name="Jeske O."/>
            <person name="Meyerdierks A."/>
            <person name="Storesund J.E."/>
            <person name="Kallscheuer N."/>
            <person name="Luecker S."/>
            <person name="Lage O.M."/>
            <person name="Pohl T."/>
            <person name="Merkel B.J."/>
            <person name="Hornburger P."/>
            <person name="Mueller R.-W."/>
            <person name="Bruemmer F."/>
            <person name="Labrenz M."/>
            <person name="Spormann A.M."/>
            <person name="Op den Camp H."/>
            <person name="Overmann J."/>
            <person name="Amann R."/>
            <person name="Jetten M.S.M."/>
            <person name="Mascher T."/>
            <person name="Medema M.H."/>
            <person name="Devos D.P."/>
            <person name="Kaster A.-K."/>
            <person name="Ovreas L."/>
            <person name="Rohde M."/>
            <person name="Galperin M.Y."/>
            <person name="Jogler C."/>
        </authorList>
    </citation>
    <scope>NUCLEOTIDE SEQUENCE [LARGE SCALE GENOMIC DNA]</scope>
    <source>
        <strain evidence="6 7">Spa11</strain>
    </source>
</reference>
<dbReference type="SMART" id="SM00776">
    <property type="entry name" value="NPCBM"/>
    <property type="match status" value="1"/>
</dbReference>
<dbReference type="InterPro" id="IPR008979">
    <property type="entry name" value="Galactose-bd-like_sf"/>
</dbReference>
<dbReference type="PANTHER" id="PTHR43053">
    <property type="entry name" value="GLYCOSIDASE FAMILY 31"/>
    <property type="match status" value="1"/>
</dbReference>
<dbReference type="CDD" id="cd14791">
    <property type="entry name" value="GH36"/>
    <property type="match status" value="1"/>
</dbReference>
<dbReference type="EC" id="3.2.1.22" evidence="2"/>
<dbReference type="PANTHER" id="PTHR43053:SF3">
    <property type="entry name" value="ALPHA-GALACTOSIDASE C-RELATED"/>
    <property type="match status" value="1"/>
</dbReference>
<dbReference type="InterPro" id="IPR031705">
    <property type="entry name" value="Glyco_hydro_36_C"/>
</dbReference>
<keyword evidence="7" id="KW-1185">Reference proteome</keyword>
<dbReference type="PRINTS" id="PR00743">
    <property type="entry name" value="GLHYDRLASE36"/>
</dbReference>
<dbReference type="GO" id="GO:0016052">
    <property type="term" value="P:carbohydrate catabolic process"/>
    <property type="evidence" value="ECO:0007669"/>
    <property type="project" value="InterPro"/>
</dbReference>
<dbReference type="InterPro" id="IPR031704">
    <property type="entry name" value="Glyco_hydro_36_N"/>
</dbReference>
<dbReference type="Pfam" id="PF08305">
    <property type="entry name" value="NPCBM"/>
    <property type="match status" value="1"/>
</dbReference>
<sequence length="872" mass="95827">MGIRGWAWNRCWLLLPLVVWTAVEGVSWGAESVDVSSLDLSKMTSGWGQAQASKSLAGEPLRLRGREFASGVATHAPSKMRINLAGQGDRFTSVVGVDDSADGNGGVRFQVVADGEVVWESGRLSGTAEPEALDVDVRGVKVLELRVADGGDGAGYDHADWANAKVSVAGSTDSIEAIEPYEVIRIGGDAFPLAFIVGDDGRLYQAALGEAVENATPPRTAEAYPQGGYGYVFEPALQVVHADGDRSTSLAYVAHRTESIDAATDLVEIDLRDTVFPLDVTLSFRVHRASGAGDAGVVEQWVTITNGEDGPITLERMASASLVLPAEQTTLMHFHGDWNDEMNPVVEKLTPGMKVVDSKLGVRAHQLVSPSFIVGLDGEPAENTGRVLGGTLAWSGSFQAAFDHTGKQVRALCGVNPYASEYQIAAGESFVTPTMIWAWSDQGLGKMSRSLHRWAREHGLREGDTPRDTLLNNWEATGFDFDAERITNLFGPAKEMGIELFLLDDGWFGKMHPRLSDNAGLGDWEPNRERFPKGMAPVAEAAIDRGLRFGIWIEPEMVNPRSELYERHPEWVIRQPRREPELQRNQMILDLTRPEVFDFEWGVIERTLGVEGVTCAKWDANRYVTQPGSSYLPAERQMHLWIDYTRQLYKLMAQTAEAFPKTELMLCSGGGGRVDYGALRYFHEFWPSDNTDAVRRVTMQWDYSYFFPSIAMSSHVSRMGERPLHFATAVAMSAKYGMDIDVAELTDEEMTICRQAIAAYKSIREVVQLGDLYRVESPHDSSRCVIDFVAEDGKRAAAFVFQLKKDEPRPVKLMGLDPKTAYSVHEVHPAPGRPVLADDGATKTGAELMEVGFATATADAVQATMVELIAIE</sequence>
<organism evidence="6 7">
    <name type="scientific">Botrimarina mediterranea</name>
    <dbReference type="NCBI Taxonomy" id="2528022"/>
    <lineage>
        <taxon>Bacteria</taxon>
        <taxon>Pseudomonadati</taxon>
        <taxon>Planctomycetota</taxon>
        <taxon>Planctomycetia</taxon>
        <taxon>Pirellulales</taxon>
        <taxon>Lacipirellulaceae</taxon>
        <taxon>Botrimarina</taxon>
    </lineage>
</organism>
<dbReference type="InterPro" id="IPR050985">
    <property type="entry name" value="Alpha-glycosidase_related"/>
</dbReference>
<evidence type="ECO:0000259" key="5">
    <source>
        <dbReference type="SMART" id="SM00776"/>
    </source>
</evidence>
<accession>A0A518KCS1</accession>
<dbReference type="EMBL" id="CP036349">
    <property type="protein sequence ID" value="QDV75587.1"/>
    <property type="molecule type" value="Genomic_DNA"/>
</dbReference>
<dbReference type="RefSeq" id="WP_145117063.1">
    <property type="nucleotide sequence ID" value="NZ_CP036349.1"/>
</dbReference>
<dbReference type="Gene3D" id="2.60.40.1180">
    <property type="entry name" value="Golgi alpha-mannosidase II"/>
    <property type="match status" value="1"/>
</dbReference>
<dbReference type="SUPFAM" id="SSF51445">
    <property type="entry name" value="(Trans)glycosidases"/>
    <property type="match status" value="1"/>
</dbReference>
<comment type="catalytic activity">
    <reaction evidence="1">
        <text>Hydrolysis of terminal, non-reducing alpha-D-galactose residues in alpha-D-galactosides, including galactose oligosaccharides, galactomannans and galactolipids.</text>
        <dbReference type="EC" id="3.2.1.22"/>
    </reaction>
</comment>
<keyword evidence="3 6" id="KW-0378">Hydrolase</keyword>
<proteinExistence type="predicted"/>
<evidence type="ECO:0000256" key="1">
    <source>
        <dbReference type="ARBA" id="ARBA00001255"/>
    </source>
</evidence>